<sequence>MTGFATSSLETEAGTITVELKSVNSRFLDLQFRINDDFRAVESVFRELISGQISRGKVECRFSFGKKAASGQQKNLNQEALQQLRSLEQQIAALFPHAQPLTAHDILRWPGVMEEQEISGEALQPAILQTIQQALALFKVSREREGEALTAVLLSKIAAMDEIVERITPLMPQVLQQFQQKATSRLEEALGFAGTESTQTTTTITRDEALDRIRQEVTLYGVKIDVAEELARLGAHLKETRHILKKGGPVGKRLDFMMQELNREANTLGSKAAIKDLADASMELKLLIEQMREQVQNLE</sequence>
<comment type="caution">
    <text evidence="8">The sequence shown here is derived from an EMBL/GenBank/DDBJ whole genome shotgun (WGS) entry which is preliminary data.</text>
</comment>
<dbReference type="Proteomes" id="UP000680067">
    <property type="component" value="Unassembled WGS sequence"/>
</dbReference>
<feature type="domain" description="Endoribonuclease YicC-like N-terminal" evidence="6">
    <location>
        <begin position="1"/>
        <end position="150"/>
    </location>
</feature>
<evidence type="ECO:0000256" key="5">
    <source>
        <dbReference type="ARBA" id="ARBA00035648"/>
    </source>
</evidence>
<keyword evidence="4" id="KW-0378">Hydrolase</keyword>
<dbReference type="GO" id="GO:0004521">
    <property type="term" value="F:RNA endonuclease activity"/>
    <property type="evidence" value="ECO:0007669"/>
    <property type="project" value="InterPro"/>
</dbReference>
<protein>
    <submittedName>
        <fullName evidence="8">YicC family protein</fullName>
    </submittedName>
</protein>
<feature type="domain" description="Endoribonuclease YicC-like C-terminal" evidence="7">
    <location>
        <begin position="173"/>
        <end position="299"/>
    </location>
</feature>
<proteinExistence type="inferred from homology"/>
<gene>
    <name evidence="8" type="ORF">KDM89_07580</name>
</gene>
<dbReference type="InterPro" id="IPR013551">
    <property type="entry name" value="YicC-like_C"/>
</dbReference>
<dbReference type="InterPro" id="IPR005229">
    <property type="entry name" value="YicC/YloC-like"/>
</dbReference>
<evidence type="ECO:0000256" key="1">
    <source>
        <dbReference type="ARBA" id="ARBA00001968"/>
    </source>
</evidence>
<comment type="similarity">
    <text evidence="5">Belongs to the YicC/YloC family.</text>
</comment>
<dbReference type="PANTHER" id="PTHR30636">
    <property type="entry name" value="UPF0701 PROTEIN YICC"/>
    <property type="match status" value="1"/>
</dbReference>
<dbReference type="Pfam" id="PF08340">
    <property type="entry name" value="YicC-like_C"/>
    <property type="match status" value="1"/>
</dbReference>
<evidence type="ECO:0000313" key="8">
    <source>
        <dbReference type="EMBL" id="MBR7781996.1"/>
    </source>
</evidence>
<evidence type="ECO:0000256" key="3">
    <source>
        <dbReference type="ARBA" id="ARBA00022759"/>
    </source>
</evidence>
<name>A0A941DQ08_9BURK</name>
<dbReference type="InterPro" id="IPR013527">
    <property type="entry name" value="YicC-like_N"/>
</dbReference>
<keyword evidence="9" id="KW-1185">Reference proteome</keyword>
<evidence type="ECO:0000256" key="4">
    <source>
        <dbReference type="ARBA" id="ARBA00022801"/>
    </source>
</evidence>
<evidence type="ECO:0000313" key="9">
    <source>
        <dbReference type="Proteomes" id="UP000680067"/>
    </source>
</evidence>
<reference evidence="8" key="1">
    <citation type="submission" date="2021-04" db="EMBL/GenBank/DDBJ databases">
        <title>novel species isolated from subtropical streams in China.</title>
        <authorList>
            <person name="Lu H."/>
        </authorList>
    </citation>
    <scope>NUCLEOTIDE SEQUENCE</scope>
    <source>
        <strain evidence="8">LFS511W</strain>
    </source>
</reference>
<organism evidence="8 9">
    <name type="scientific">Undibacterium luofuense</name>
    <dbReference type="NCBI Taxonomy" id="2828733"/>
    <lineage>
        <taxon>Bacteria</taxon>
        <taxon>Pseudomonadati</taxon>
        <taxon>Pseudomonadota</taxon>
        <taxon>Betaproteobacteria</taxon>
        <taxon>Burkholderiales</taxon>
        <taxon>Oxalobacteraceae</taxon>
        <taxon>Undibacterium</taxon>
    </lineage>
</organism>
<dbReference type="AlphaFoldDB" id="A0A941DQ08"/>
<dbReference type="PANTHER" id="PTHR30636:SF3">
    <property type="entry name" value="UPF0701 PROTEIN YICC"/>
    <property type="match status" value="1"/>
</dbReference>
<comment type="cofactor">
    <cofactor evidence="1">
        <name>a divalent metal cation</name>
        <dbReference type="ChEBI" id="CHEBI:60240"/>
    </cofactor>
</comment>
<dbReference type="EMBL" id="JAGSPN010000004">
    <property type="protein sequence ID" value="MBR7781996.1"/>
    <property type="molecule type" value="Genomic_DNA"/>
</dbReference>
<keyword evidence="2" id="KW-0540">Nuclease</keyword>
<dbReference type="Pfam" id="PF03755">
    <property type="entry name" value="YicC-like_N"/>
    <property type="match status" value="1"/>
</dbReference>
<accession>A0A941DQ08</accession>
<evidence type="ECO:0000256" key="2">
    <source>
        <dbReference type="ARBA" id="ARBA00022722"/>
    </source>
</evidence>
<evidence type="ECO:0000259" key="6">
    <source>
        <dbReference type="Pfam" id="PF03755"/>
    </source>
</evidence>
<dbReference type="GO" id="GO:0016787">
    <property type="term" value="F:hydrolase activity"/>
    <property type="evidence" value="ECO:0007669"/>
    <property type="project" value="UniProtKB-KW"/>
</dbReference>
<dbReference type="NCBIfam" id="TIGR00255">
    <property type="entry name" value="YicC/YloC family endoribonuclease"/>
    <property type="match status" value="1"/>
</dbReference>
<evidence type="ECO:0000259" key="7">
    <source>
        <dbReference type="Pfam" id="PF08340"/>
    </source>
</evidence>
<keyword evidence="3" id="KW-0255">Endonuclease</keyword>